<dbReference type="AlphaFoldDB" id="A0A411PFU4"/>
<gene>
    <name evidence="1" type="ORF">EXU30_05750</name>
</gene>
<dbReference type="EMBL" id="CP036200">
    <property type="protein sequence ID" value="QBF82260.1"/>
    <property type="molecule type" value="Genomic_DNA"/>
</dbReference>
<dbReference type="OrthoDB" id="7060650at2"/>
<evidence type="ECO:0000313" key="1">
    <source>
        <dbReference type="EMBL" id="QBF82260.1"/>
    </source>
</evidence>
<organism evidence="1 2">
    <name type="scientific">Shewanella maritima</name>
    <dbReference type="NCBI Taxonomy" id="2520507"/>
    <lineage>
        <taxon>Bacteria</taxon>
        <taxon>Pseudomonadati</taxon>
        <taxon>Pseudomonadota</taxon>
        <taxon>Gammaproteobacteria</taxon>
        <taxon>Alteromonadales</taxon>
        <taxon>Shewanellaceae</taxon>
        <taxon>Shewanella</taxon>
    </lineage>
</organism>
<evidence type="ECO:0000313" key="2">
    <source>
        <dbReference type="Proteomes" id="UP000291106"/>
    </source>
</evidence>
<proteinExistence type="predicted"/>
<dbReference type="RefSeq" id="WP_130598232.1">
    <property type="nucleotide sequence ID" value="NZ_CP036200.1"/>
</dbReference>
<name>A0A411PFU4_9GAMM</name>
<protein>
    <submittedName>
        <fullName evidence="1">Uncharacterized protein</fullName>
    </submittedName>
</protein>
<dbReference type="KEGG" id="smai:EXU30_05750"/>
<dbReference type="Proteomes" id="UP000291106">
    <property type="component" value="Chromosome"/>
</dbReference>
<reference evidence="1 2" key="1">
    <citation type="submission" date="2019-02" db="EMBL/GenBank/DDBJ databases">
        <title>Shewanella sp. D4-2 isolated from Dokdo Island.</title>
        <authorList>
            <person name="Baek K."/>
        </authorList>
    </citation>
    <scope>NUCLEOTIDE SEQUENCE [LARGE SCALE GENOMIC DNA]</scope>
    <source>
        <strain evidence="1 2">D4-2</strain>
    </source>
</reference>
<accession>A0A411PFU4</accession>
<keyword evidence="2" id="KW-1185">Reference proteome</keyword>
<sequence>MAIWKSLYDVFDKERSRVEKQRGQLRALQFELEANIRFVASSGQQESQLLLIADKLESQTFDTILSQGFSFNNEMLKAQQIAGYAEFNRYVGRDSYQLVCDAYQRIKLIKKSPTGITGLKLKSLLRFLLLVHFHLNGKGLPKK</sequence>